<evidence type="ECO:0000256" key="1">
    <source>
        <dbReference type="ARBA" id="ARBA00022729"/>
    </source>
</evidence>
<dbReference type="InterPro" id="IPR045175">
    <property type="entry name" value="M28_fam"/>
</dbReference>
<feature type="domain" description="Peptidase M28" evidence="3">
    <location>
        <begin position="95"/>
        <end position="288"/>
    </location>
</feature>
<feature type="domain" description="Secretion system C-terminal sorting" evidence="4">
    <location>
        <begin position="322"/>
        <end position="391"/>
    </location>
</feature>
<evidence type="ECO:0000313" key="6">
    <source>
        <dbReference type="Proteomes" id="UP001525566"/>
    </source>
</evidence>
<keyword evidence="1 2" id="KW-0732">Signal</keyword>
<gene>
    <name evidence="5" type="ORF">N0B48_17885</name>
</gene>
<evidence type="ECO:0000259" key="4">
    <source>
        <dbReference type="Pfam" id="PF18962"/>
    </source>
</evidence>
<keyword evidence="6" id="KW-1185">Reference proteome</keyword>
<evidence type="ECO:0000313" key="5">
    <source>
        <dbReference type="EMBL" id="MCT2563763.1"/>
    </source>
</evidence>
<sequence>MKKITPFLCTALAVGSLSAQTLIQTYKDRADLVSQTNITNNLQEFSNFGIKATGSVNNANTLAWIKNKYTSYGYSASQIVENPFTFGGISSKNLVITKTGTLYPDKYVIICGHFDTITGPGTSDNGSGTSVILEVARILKDVPTEYSIKFIHFSGEEDGLYGSSHYANKVAFQNGVKKLDIKLVFNLDQVGGKIGNVNNTIICEKDTGGQSGNNAASETITQQLATCTTLYSPLQTSISNAYSSDYMPFEKKGYVITGFYEYTRSYNEHTVNDTFANVDPVYVFKVGKAAVGAMQHFATASTVAPAPVAKEKQVKSLEAVKIYPNPAKDVLTIELPDSTTKNFTVEITDLSGQSFLKEENQAQLNISRLAKGIYLCTINAEGSSVTKKIIIEK</sequence>
<feature type="signal peptide" evidence="2">
    <location>
        <begin position="1"/>
        <end position="19"/>
    </location>
</feature>
<dbReference type="Proteomes" id="UP001525566">
    <property type="component" value="Unassembled WGS sequence"/>
</dbReference>
<organism evidence="5 6">
    <name type="scientific">Chryseobacterium herbae</name>
    <dbReference type="NCBI Taxonomy" id="2976476"/>
    <lineage>
        <taxon>Bacteria</taxon>
        <taxon>Pseudomonadati</taxon>
        <taxon>Bacteroidota</taxon>
        <taxon>Flavobacteriia</taxon>
        <taxon>Flavobacteriales</taxon>
        <taxon>Weeksellaceae</taxon>
        <taxon>Chryseobacterium group</taxon>
        <taxon>Chryseobacterium</taxon>
    </lineage>
</organism>
<dbReference type="NCBIfam" id="TIGR04183">
    <property type="entry name" value="Por_Secre_tail"/>
    <property type="match status" value="1"/>
</dbReference>
<accession>A0ABT2IY43</accession>
<evidence type="ECO:0000256" key="2">
    <source>
        <dbReference type="SAM" id="SignalP"/>
    </source>
</evidence>
<name>A0ABT2IY43_9FLAO</name>
<dbReference type="EMBL" id="JAOAMU010000006">
    <property type="protein sequence ID" value="MCT2563763.1"/>
    <property type="molecule type" value="Genomic_DNA"/>
</dbReference>
<dbReference type="Pfam" id="PF18962">
    <property type="entry name" value="Por_Secre_tail"/>
    <property type="match status" value="1"/>
</dbReference>
<proteinExistence type="predicted"/>
<evidence type="ECO:0000259" key="3">
    <source>
        <dbReference type="Pfam" id="PF04389"/>
    </source>
</evidence>
<dbReference type="Pfam" id="PF04389">
    <property type="entry name" value="Peptidase_M28"/>
    <property type="match status" value="1"/>
</dbReference>
<reference evidence="5 6" key="1">
    <citation type="submission" date="2022-09" db="EMBL/GenBank/DDBJ databases">
        <title>Chryseobacterium oleae sp.nov., isolated from the inter-root soil of Pyrola calliantha H. Andr. in Tibet.</title>
        <authorList>
            <person name="Li Z."/>
        </authorList>
    </citation>
    <scope>NUCLEOTIDE SEQUENCE [LARGE SCALE GENOMIC DNA]</scope>
    <source>
        <strain evidence="6">pc1-10</strain>
    </source>
</reference>
<dbReference type="SUPFAM" id="SSF53187">
    <property type="entry name" value="Zn-dependent exopeptidases"/>
    <property type="match status" value="1"/>
</dbReference>
<dbReference type="PANTHER" id="PTHR12147:SF26">
    <property type="entry name" value="PEPTIDASE M28 DOMAIN-CONTAINING PROTEIN"/>
    <property type="match status" value="1"/>
</dbReference>
<feature type="chain" id="PRO_5047490378" evidence="2">
    <location>
        <begin position="20"/>
        <end position="393"/>
    </location>
</feature>
<protein>
    <submittedName>
        <fullName evidence="5">M28 family peptidase</fullName>
    </submittedName>
</protein>
<dbReference type="RefSeq" id="WP_259840324.1">
    <property type="nucleotide sequence ID" value="NZ_JAOAMU010000006.1"/>
</dbReference>
<dbReference type="InterPro" id="IPR026444">
    <property type="entry name" value="Secre_tail"/>
</dbReference>
<comment type="caution">
    <text evidence="5">The sequence shown here is derived from an EMBL/GenBank/DDBJ whole genome shotgun (WGS) entry which is preliminary data.</text>
</comment>
<dbReference type="InterPro" id="IPR007484">
    <property type="entry name" value="Peptidase_M28"/>
</dbReference>
<dbReference type="Gene3D" id="3.40.630.10">
    <property type="entry name" value="Zn peptidases"/>
    <property type="match status" value="1"/>
</dbReference>
<dbReference type="PANTHER" id="PTHR12147">
    <property type="entry name" value="METALLOPEPTIDASE M28 FAMILY MEMBER"/>
    <property type="match status" value="1"/>
</dbReference>